<reference evidence="2 3" key="1">
    <citation type="journal article" date="2011" name="Stand. Genomic Sci.">
        <title>Complete genome sequence of the gliding freshwater bacterium Fluviicola taffensis type strain (RW262).</title>
        <authorList>
            <person name="Woyke T."/>
            <person name="Chertkov O."/>
            <person name="Lapidus A."/>
            <person name="Nolan M."/>
            <person name="Lucas S."/>
            <person name="Del Rio T.G."/>
            <person name="Tice H."/>
            <person name="Cheng J.F."/>
            <person name="Tapia R."/>
            <person name="Han C."/>
            <person name="Goodwin L."/>
            <person name="Pitluck S."/>
            <person name="Liolios K."/>
            <person name="Pagani I."/>
            <person name="Ivanova N."/>
            <person name="Huntemann M."/>
            <person name="Mavromatis K."/>
            <person name="Mikhailova N."/>
            <person name="Pati A."/>
            <person name="Chen A."/>
            <person name="Palaniappan K."/>
            <person name="Land M."/>
            <person name="Hauser L."/>
            <person name="Brambilla E.M."/>
            <person name="Rohde M."/>
            <person name="Mwirichia R."/>
            <person name="Sikorski J."/>
            <person name="Tindall B.J."/>
            <person name="Goker M."/>
            <person name="Bristow J."/>
            <person name="Eisen J.A."/>
            <person name="Markowitz V."/>
            <person name="Hugenholtz P."/>
            <person name="Klenk H.P."/>
            <person name="Kyrpides N.C."/>
        </authorList>
    </citation>
    <scope>NUCLEOTIDE SEQUENCE [LARGE SCALE GENOMIC DNA]</scope>
    <source>
        <strain evidence="3">DSM 16823 / RW262 / RW262</strain>
    </source>
</reference>
<organism evidence="2 3">
    <name type="scientific">Fluviicola taffensis (strain DSM 16823 / NCIMB 13979 / RW262)</name>
    <dbReference type="NCBI Taxonomy" id="755732"/>
    <lineage>
        <taxon>Bacteria</taxon>
        <taxon>Pseudomonadati</taxon>
        <taxon>Bacteroidota</taxon>
        <taxon>Flavobacteriia</taxon>
        <taxon>Flavobacteriales</taxon>
        <taxon>Crocinitomicaceae</taxon>
        <taxon>Fluviicola</taxon>
    </lineage>
</organism>
<gene>
    <name evidence="2" type="ordered locus">Fluta_2976</name>
</gene>
<dbReference type="RefSeq" id="WP_013687724.1">
    <property type="nucleotide sequence ID" value="NC_015321.1"/>
</dbReference>
<dbReference type="STRING" id="755732.Fluta_2976"/>
<feature type="domain" description="N-acetylmuramoyl-L-alanine amidase" evidence="1">
    <location>
        <begin position="21"/>
        <end position="158"/>
    </location>
</feature>
<evidence type="ECO:0000313" key="3">
    <source>
        <dbReference type="Proteomes" id="UP000007463"/>
    </source>
</evidence>
<dbReference type="eggNOG" id="COG3409">
    <property type="taxonomic scope" value="Bacteria"/>
</dbReference>
<dbReference type="Gene3D" id="3.40.80.10">
    <property type="entry name" value="Peptidoglycan recognition protein-like"/>
    <property type="match status" value="1"/>
</dbReference>
<evidence type="ECO:0000313" key="2">
    <source>
        <dbReference type="EMBL" id="AEA44955.1"/>
    </source>
</evidence>
<dbReference type="GO" id="GO:0009253">
    <property type="term" value="P:peptidoglycan catabolic process"/>
    <property type="evidence" value="ECO:0007669"/>
    <property type="project" value="InterPro"/>
</dbReference>
<dbReference type="HOGENOM" id="CLU_1347259_0_0_10"/>
<dbReference type="Pfam" id="PF01510">
    <property type="entry name" value="Amidase_2"/>
    <property type="match status" value="1"/>
</dbReference>
<dbReference type="OrthoDB" id="1523598at2"/>
<keyword evidence="3" id="KW-1185">Reference proteome</keyword>
<name>F2IJ85_FLUTR</name>
<dbReference type="GO" id="GO:0008745">
    <property type="term" value="F:N-acetylmuramoyl-L-alanine amidase activity"/>
    <property type="evidence" value="ECO:0007669"/>
    <property type="project" value="InterPro"/>
</dbReference>
<accession>F2IJ85</accession>
<dbReference type="EMBL" id="CP002542">
    <property type="protein sequence ID" value="AEA44955.1"/>
    <property type="molecule type" value="Genomic_DNA"/>
</dbReference>
<dbReference type="Proteomes" id="UP000007463">
    <property type="component" value="Chromosome"/>
</dbReference>
<evidence type="ECO:0000259" key="1">
    <source>
        <dbReference type="Pfam" id="PF01510"/>
    </source>
</evidence>
<dbReference type="InterPro" id="IPR036505">
    <property type="entry name" value="Amidase/PGRP_sf"/>
</dbReference>
<dbReference type="SUPFAM" id="SSF55846">
    <property type="entry name" value="N-acetylmuramoyl-L-alanine amidase-like"/>
    <property type="match status" value="1"/>
</dbReference>
<reference evidence="3" key="2">
    <citation type="submission" date="2011-02" db="EMBL/GenBank/DDBJ databases">
        <title>The complete genome of Fluviicola taffensis DSM 16823.</title>
        <authorList>
            <consortium name="US DOE Joint Genome Institute (JGI-PGF)"/>
            <person name="Lucas S."/>
            <person name="Copeland A."/>
            <person name="Lapidus A."/>
            <person name="Bruce D."/>
            <person name="Goodwin L."/>
            <person name="Pitluck S."/>
            <person name="Kyrpides N."/>
            <person name="Mavromatis K."/>
            <person name="Ivanova N."/>
            <person name="Mikhailova N."/>
            <person name="Pagani I."/>
            <person name="Chertkov O."/>
            <person name="Detter J.C."/>
            <person name="Han C."/>
            <person name="Tapia R."/>
            <person name="Land M."/>
            <person name="Hauser L."/>
            <person name="Markowitz V."/>
            <person name="Cheng J.-F."/>
            <person name="Hugenholtz P."/>
            <person name="Woyke T."/>
            <person name="Wu D."/>
            <person name="Tindall B."/>
            <person name="Pomrenke H.G."/>
            <person name="Brambilla E."/>
            <person name="Klenk H.-P."/>
            <person name="Eisen J.A."/>
        </authorList>
    </citation>
    <scope>NUCLEOTIDE SEQUENCE [LARGE SCALE GENOMIC DNA]</scope>
    <source>
        <strain evidence="3">DSM 16823 / RW262 / RW262</strain>
    </source>
</reference>
<dbReference type="KEGG" id="fte:Fluta_2976"/>
<protein>
    <submittedName>
        <fullName evidence="2">Peptidase C14 caspase catalytic subunit P20</fullName>
    </submittedName>
</protein>
<proteinExistence type="predicted"/>
<dbReference type="InterPro" id="IPR002502">
    <property type="entry name" value="Amidase_domain"/>
</dbReference>
<dbReference type="AlphaFoldDB" id="F2IJ85"/>
<sequence>MKIIQLPLLESRYFRTAYTKKQIVLHGSNSDSSPKDTVSFWHTNPTKFGSPFIIDRDGTIYQTFESHYWIHHIGIKGKDFTSLDQHSIGITLSCLGPLKNIDGLFYSMTNSLVDVSEIIDYGQEFRGSRYFHRYTDEQLQSLNQLLQKLCATYQIPKQIATEQWDISLAALDGKPGIFSSVNFRKDRSDCHPQPELIQMLLSL</sequence>